<evidence type="ECO:0000313" key="3">
    <source>
        <dbReference type="EMBL" id="TPX36998.1"/>
    </source>
</evidence>
<dbReference type="Gene3D" id="3.40.50.720">
    <property type="entry name" value="NAD(P)-binding Rossmann-like Domain"/>
    <property type="match status" value="1"/>
</dbReference>
<dbReference type="AlphaFoldDB" id="A0A507CCD0"/>
<organism evidence="3 4">
    <name type="scientific">Synchytrium microbalum</name>
    <dbReference type="NCBI Taxonomy" id="1806994"/>
    <lineage>
        <taxon>Eukaryota</taxon>
        <taxon>Fungi</taxon>
        <taxon>Fungi incertae sedis</taxon>
        <taxon>Chytridiomycota</taxon>
        <taxon>Chytridiomycota incertae sedis</taxon>
        <taxon>Chytridiomycetes</taxon>
        <taxon>Synchytriales</taxon>
        <taxon>Synchytriaceae</taxon>
        <taxon>Synchytrium</taxon>
    </lineage>
</organism>
<gene>
    <name evidence="3" type="ORF">SmJEL517_g01046</name>
</gene>
<name>A0A507CCD0_9FUNG</name>
<feature type="domain" description="NAD(P)-binding" evidence="2">
    <location>
        <begin position="16"/>
        <end position="190"/>
    </location>
</feature>
<dbReference type="STRING" id="1806994.A0A507CCD0"/>
<dbReference type="InterPro" id="IPR036291">
    <property type="entry name" value="NAD(P)-bd_dom_sf"/>
</dbReference>
<dbReference type="GeneID" id="42002271"/>
<keyword evidence="1" id="KW-0521">NADP</keyword>
<evidence type="ECO:0000256" key="1">
    <source>
        <dbReference type="ARBA" id="ARBA00022857"/>
    </source>
</evidence>
<reference evidence="3 4" key="1">
    <citation type="journal article" date="2019" name="Sci. Rep.">
        <title>Comparative genomics of chytrid fungi reveal insights into the obligate biotrophic and pathogenic lifestyle of Synchytrium endobioticum.</title>
        <authorList>
            <person name="van de Vossenberg B.T.L.H."/>
            <person name="Warris S."/>
            <person name="Nguyen H.D.T."/>
            <person name="van Gent-Pelzer M.P.E."/>
            <person name="Joly D.L."/>
            <person name="van de Geest H.C."/>
            <person name="Bonants P.J.M."/>
            <person name="Smith D.S."/>
            <person name="Levesque C.A."/>
            <person name="van der Lee T.A.J."/>
        </authorList>
    </citation>
    <scope>NUCLEOTIDE SEQUENCE [LARGE SCALE GENOMIC DNA]</scope>
    <source>
        <strain evidence="3 4">JEL517</strain>
    </source>
</reference>
<dbReference type="PANTHER" id="PTHR42748:SF18">
    <property type="entry name" value="NMRA-LIKE DOMAIN-CONTAINING PROTEIN"/>
    <property type="match status" value="1"/>
</dbReference>
<dbReference type="RefSeq" id="XP_031027069.1">
    <property type="nucleotide sequence ID" value="XM_031166974.1"/>
</dbReference>
<sequence length="291" mass="32377">MQAATEQNKHKVFVTGASGKLGQALCQDLMKSGVFEVVGSVPPQEVKEKCFKLEQCGCKVCECDAAKTESVLKVLKETKPLQVAIIGIAAGADQTQHLKAYIDTAEEAGVEYVMLFSSAAAEKDVTMWGKQFHEVEEYLKKTVKNWTIVRSMFHVKQIKDQNTMPLPTEGYFAPVSVMDVACAAAHILKDCEKHHGKTYEITGIKTKHGPEFAKDASMALGRTIEFKKISMEEAQRVEGIVSFYKAVDENKLNFVSSDFNTITGKDPMSMVQVFETYHSKNPEMFGKKKEE</sequence>
<dbReference type="SUPFAM" id="SSF51735">
    <property type="entry name" value="NAD(P)-binding Rossmann-fold domains"/>
    <property type="match status" value="1"/>
</dbReference>
<comment type="caution">
    <text evidence="3">The sequence shown here is derived from an EMBL/GenBank/DDBJ whole genome shotgun (WGS) entry which is preliminary data.</text>
</comment>
<evidence type="ECO:0000313" key="4">
    <source>
        <dbReference type="Proteomes" id="UP000319731"/>
    </source>
</evidence>
<dbReference type="EMBL" id="QEAO01000003">
    <property type="protein sequence ID" value="TPX36998.1"/>
    <property type="molecule type" value="Genomic_DNA"/>
</dbReference>
<protein>
    <recommendedName>
        <fullName evidence="2">NAD(P)-binding domain-containing protein</fullName>
    </recommendedName>
</protein>
<accession>A0A507CCD0</accession>
<dbReference type="OrthoDB" id="2101222at2759"/>
<dbReference type="InterPro" id="IPR016040">
    <property type="entry name" value="NAD(P)-bd_dom"/>
</dbReference>
<dbReference type="Proteomes" id="UP000319731">
    <property type="component" value="Unassembled WGS sequence"/>
</dbReference>
<evidence type="ECO:0000259" key="2">
    <source>
        <dbReference type="Pfam" id="PF13460"/>
    </source>
</evidence>
<proteinExistence type="predicted"/>
<dbReference type="Pfam" id="PF13460">
    <property type="entry name" value="NAD_binding_10"/>
    <property type="match status" value="1"/>
</dbReference>
<keyword evidence="4" id="KW-1185">Reference proteome</keyword>
<dbReference type="PANTHER" id="PTHR42748">
    <property type="entry name" value="NITROGEN METABOLITE REPRESSION PROTEIN NMRA FAMILY MEMBER"/>
    <property type="match status" value="1"/>
</dbReference>
<dbReference type="InterPro" id="IPR051164">
    <property type="entry name" value="NmrA-like_oxidored"/>
</dbReference>